<reference evidence="1" key="1">
    <citation type="journal article" date="2019" name="bioRxiv">
        <title>The Genome of the Zebra Mussel, Dreissena polymorpha: A Resource for Invasive Species Research.</title>
        <authorList>
            <person name="McCartney M.A."/>
            <person name="Auch B."/>
            <person name="Kono T."/>
            <person name="Mallez S."/>
            <person name="Zhang Y."/>
            <person name="Obille A."/>
            <person name="Becker A."/>
            <person name="Abrahante J.E."/>
            <person name="Garbe J."/>
            <person name="Badalamenti J.P."/>
            <person name="Herman A."/>
            <person name="Mangelson H."/>
            <person name="Liachko I."/>
            <person name="Sullivan S."/>
            <person name="Sone E.D."/>
            <person name="Koren S."/>
            <person name="Silverstein K.A.T."/>
            <person name="Beckman K.B."/>
            <person name="Gohl D.M."/>
        </authorList>
    </citation>
    <scope>NUCLEOTIDE SEQUENCE</scope>
    <source>
        <strain evidence="1">Duluth1</strain>
        <tissue evidence="1">Whole animal</tissue>
    </source>
</reference>
<evidence type="ECO:0000313" key="1">
    <source>
        <dbReference type="EMBL" id="KAH3785459.1"/>
    </source>
</evidence>
<gene>
    <name evidence="1" type="ORF">DPMN_163549</name>
</gene>
<keyword evidence="2" id="KW-1185">Reference proteome</keyword>
<sequence length="103" mass="12207">MLHTQLCNTYSEANRHVSPRRIDVILKGNFGWARPMLVRPWVENVDMDGRNKPCCHKRFMLKQNFGWAGRPWIDRINRCRNEKVIVKGNFGWLKPMWADPWGG</sequence>
<proteinExistence type="predicted"/>
<organism evidence="1 2">
    <name type="scientific">Dreissena polymorpha</name>
    <name type="common">Zebra mussel</name>
    <name type="synonym">Mytilus polymorpha</name>
    <dbReference type="NCBI Taxonomy" id="45954"/>
    <lineage>
        <taxon>Eukaryota</taxon>
        <taxon>Metazoa</taxon>
        <taxon>Spiralia</taxon>
        <taxon>Lophotrochozoa</taxon>
        <taxon>Mollusca</taxon>
        <taxon>Bivalvia</taxon>
        <taxon>Autobranchia</taxon>
        <taxon>Heteroconchia</taxon>
        <taxon>Euheterodonta</taxon>
        <taxon>Imparidentia</taxon>
        <taxon>Neoheterodontei</taxon>
        <taxon>Myida</taxon>
        <taxon>Dreissenoidea</taxon>
        <taxon>Dreissenidae</taxon>
        <taxon>Dreissena</taxon>
    </lineage>
</organism>
<dbReference type="Proteomes" id="UP000828390">
    <property type="component" value="Unassembled WGS sequence"/>
</dbReference>
<protein>
    <submittedName>
        <fullName evidence="1">Uncharacterized protein</fullName>
    </submittedName>
</protein>
<evidence type="ECO:0000313" key="2">
    <source>
        <dbReference type="Proteomes" id="UP000828390"/>
    </source>
</evidence>
<dbReference type="EMBL" id="JAIWYP010000008">
    <property type="protein sequence ID" value="KAH3785459.1"/>
    <property type="molecule type" value="Genomic_DNA"/>
</dbReference>
<accession>A0A9D4ETG1</accession>
<reference evidence="1" key="2">
    <citation type="submission" date="2020-11" db="EMBL/GenBank/DDBJ databases">
        <authorList>
            <person name="McCartney M.A."/>
            <person name="Auch B."/>
            <person name="Kono T."/>
            <person name="Mallez S."/>
            <person name="Becker A."/>
            <person name="Gohl D.M."/>
            <person name="Silverstein K.A.T."/>
            <person name="Koren S."/>
            <person name="Bechman K.B."/>
            <person name="Herman A."/>
            <person name="Abrahante J.E."/>
            <person name="Garbe J."/>
        </authorList>
    </citation>
    <scope>NUCLEOTIDE SEQUENCE</scope>
    <source>
        <strain evidence="1">Duluth1</strain>
        <tissue evidence="1">Whole animal</tissue>
    </source>
</reference>
<comment type="caution">
    <text evidence="1">The sequence shown here is derived from an EMBL/GenBank/DDBJ whole genome shotgun (WGS) entry which is preliminary data.</text>
</comment>
<name>A0A9D4ETG1_DREPO</name>
<dbReference type="AlphaFoldDB" id="A0A9D4ETG1"/>